<dbReference type="SUPFAM" id="SSF55781">
    <property type="entry name" value="GAF domain-like"/>
    <property type="match status" value="1"/>
</dbReference>
<dbReference type="EMBL" id="GEEE01009425">
    <property type="protein sequence ID" value="JAP53800.1"/>
    <property type="molecule type" value="Transcribed_RNA"/>
</dbReference>
<dbReference type="PANTHER" id="PTHR46788:SF1">
    <property type="entry name" value="EF-HAND CALCIUM-BINDING DOMAIN-CONTAINING PROTEIN 5"/>
    <property type="match status" value="1"/>
</dbReference>
<dbReference type="EMBL" id="GEEE01013574">
    <property type="protein sequence ID" value="JAP49651.1"/>
    <property type="molecule type" value="Transcribed_RNA"/>
</dbReference>
<proteinExistence type="predicted"/>
<gene>
    <name evidence="2" type="primary">STX</name>
    <name evidence="1" type="synonym">EFCB5</name>
    <name evidence="2" type="ORF">TR161690</name>
</gene>
<dbReference type="AlphaFoldDB" id="A0A0V0J3T1"/>
<dbReference type="CDD" id="cd22968">
    <property type="entry name" value="DD_EFCAB5"/>
    <property type="match status" value="1"/>
</dbReference>
<evidence type="ECO:0000313" key="2">
    <source>
        <dbReference type="EMBL" id="JAP59935.1"/>
    </source>
</evidence>
<dbReference type="PANTHER" id="PTHR46788">
    <property type="entry name" value="EF-HAND CALCIUM-BINDING DOMAIN-CONTAINING PROTEIN 5"/>
    <property type="match status" value="1"/>
</dbReference>
<name>A0A0V0J3T1_SCHSO</name>
<dbReference type="EMBL" id="GEEE01003290">
    <property type="protein sequence ID" value="JAP59935.1"/>
    <property type="molecule type" value="Transcribed_RNA"/>
</dbReference>
<reference evidence="2" key="1">
    <citation type="submission" date="2016-01" db="EMBL/GenBank/DDBJ databases">
        <title>Reference transcriptome for the parasite Schistocephalus solidus: insights into the molecular evolution of parasitism.</title>
        <authorList>
            <person name="Hebert F.O."/>
            <person name="Grambauer S."/>
            <person name="Barber I."/>
            <person name="Landry C.R."/>
            <person name="Aubin-Horth N."/>
        </authorList>
    </citation>
    <scope>NUCLEOTIDE SEQUENCE</scope>
</reference>
<organism evidence="2">
    <name type="scientific">Schistocephalus solidus</name>
    <name type="common">Tapeworm</name>
    <dbReference type="NCBI Taxonomy" id="70667"/>
    <lineage>
        <taxon>Eukaryota</taxon>
        <taxon>Metazoa</taxon>
        <taxon>Spiralia</taxon>
        <taxon>Lophotrochozoa</taxon>
        <taxon>Platyhelminthes</taxon>
        <taxon>Cestoda</taxon>
        <taxon>Eucestoda</taxon>
        <taxon>Diphyllobothriidea</taxon>
        <taxon>Diphyllobothriidae</taxon>
        <taxon>Schistocephalus</taxon>
    </lineage>
</organism>
<dbReference type="EMBL" id="GEEE01009635">
    <property type="protein sequence ID" value="JAP53590.1"/>
    <property type="molecule type" value="Transcribed_RNA"/>
</dbReference>
<dbReference type="EMBL" id="GEEE01022408">
    <property type="protein sequence ID" value="JAP40817.1"/>
    <property type="molecule type" value="Transcribed_RNA"/>
</dbReference>
<evidence type="ECO:0000313" key="1">
    <source>
        <dbReference type="EMBL" id="JAP58058.1"/>
    </source>
</evidence>
<dbReference type="EMBL" id="GEEE01005167">
    <property type="protein sequence ID" value="JAP58058.1"/>
    <property type="molecule type" value="Transcribed_RNA"/>
</dbReference>
<protein>
    <submittedName>
        <fullName evidence="1">EF-hand calcium-binding domain-containing protein 5</fullName>
    </submittedName>
    <submittedName>
        <fullName evidence="2">Syntaxin</fullName>
    </submittedName>
</protein>
<accession>A0A0V0J3T1</accession>
<dbReference type="EMBL" id="GEEE01012613">
    <property type="protein sequence ID" value="JAP50612.1"/>
    <property type="molecule type" value="Transcribed_RNA"/>
</dbReference>
<sequence>MMRRSRNDEKTVSRLLEGYPYSPLMYIPGSSHTPFIPDKVPVNLSTTTHRILKEELFHNGALSHERSTHAQEKRDFREDVKRLLRRVPYDMLADQWLRQCTLSAEVRAYLVENILPQLVLGLEFILKEADHRKLVDKVELDPNFNPINRLAEFLMRNSPKYSNFSNLTPYARGLNDVLEALKDELFFSSDSELARLKASAEKRRIDFEKLKAQERECLEKKRAKILPIFDKFLLDGEDRVNAVAVQNAIRSFMQVVLKLPAQIIPYERPIVDVKPVEETCETYLRSEFMLYVMEYAKPLSMGIFREFTHHLHRCAREYQESINRRIKLDVMTDVFISCDAKALKDDIKCPCLRKPGYLSREKLYELFEGFAKEANERLRKNLQDPHQWPIFDYHERHEQFIAPDKSVDSYNLPDTNNSAAIETPQGPDGSTDISVLDTAMQMKLIEITGKLKDIWPDTFPTEKFNCSNTKIVTVKQFIALFTAFMGSGASIEDYAQVADYLRWNFNSSNSSTNVDNAKLQAALEAEEQHDEFNRIFIAMGGFMANHIPLLELENCVGDLSNGLCRKLLKKATTANRDNKRTLILHEGSKDSYESAKEAGKVANDLGTSRTDEVAPWVALTSSSLFLYGDALLDRTAFHRILRTVRTGLTAETGTYDQDKTKHYQDFLNCLSSVKLEASARKSMRENWISELQKVGASSDATAENVYRKTFEILQKDQDRHGKGCALRICVYLRQHDSSEVSCFAAFPETAAGALVGTTIATNSETPLGLALREGRPALGLATEYSTLALPLITPGGRTYGALQIEAPIRGILDSADFKFYLGVSNRLSSALCRLQLFHRFLPLIEAATIFVRSWLMEFHEFGFYNLDCNERSHNRVSWLLQVTRQQAEIFDVPQPIRRLAMTPSEVIFEAAESMETCVREFPDCQFVSIPIKNLYQEAIGVVCWTWLGDKPLSCEVRTRVNTITSVMQSAFWELEHCYGGGEVPGQVCCAETDSHRPDGQLEWTYQSLEHTFKVTSLNLVRDRLRSFSNKDFKEVVEADNCHPDCPSIVLEATRMLGEELPDDESWQSVRDILTPTWLDSVLRFDPFSAESWAPVDDSIKTYLVNGDGECSLVIKTINEWIQVCRLIRQEEDGRRAVHKQLPIQ</sequence>